<reference evidence="5 6" key="1">
    <citation type="submission" date="2022-11" db="EMBL/GenBank/DDBJ databases">
        <authorList>
            <person name="Siebert D."/>
            <person name="Busche T."/>
            <person name="Saydam E."/>
            <person name="Kalinowski J."/>
            <person name="Ruckert C."/>
            <person name="Blombach B."/>
        </authorList>
    </citation>
    <scope>NUCLEOTIDE SEQUENCE [LARGE SCALE GENOMIC DNA]</scope>
    <source>
        <strain evidence="5 6">DSM 1083</strain>
    </source>
</reference>
<dbReference type="PANTHER" id="PTHR43434:SF1">
    <property type="entry name" value="PHOSPHOGLYCOLATE PHOSPHATASE"/>
    <property type="match status" value="1"/>
</dbReference>
<organism evidence="5 6">
    <name type="scientific">Afipia carboxydohydrogena</name>
    <name type="common">Pseudomonas carboxydohydrogena</name>
    <dbReference type="NCBI Taxonomy" id="290"/>
    <lineage>
        <taxon>Bacteria</taxon>
        <taxon>Pseudomonadati</taxon>
        <taxon>Pseudomonadota</taxon>
        <taxon>Alphaproteobacteria</taxon>
        <taxon>Hyphomicrobiales</taxon>
        <taxon>Nitrobacteraceae</taxon>
        <taxon>Afipia</taxon>
    </lineage>
</organism>
<dbReference type="InterPro" id="IPR041492">
    <property type="entry name" value="HAD_2"/>
</dbReference>
<evidence type="ECO:0000256" key="3">
    <source>
        <dbReference type="ARBA" id="ARBA00006171"/>
    </source>
</evidence>
<dbReference type="RefSeq" id="WP_275246674.1">
    <property type="nucleotide sequence ID" value="NZ_BAABDX010000001.1"/>
</dbReference>
<evidence type="ECO:0000256" key="2">
    <source>
        <dbReference type="ARBA" id="ARBA00004818"/>
    </source>
</evidence>
<name>A0ABY8BQU6_AFICR</name>
<dbReference type="Gene3D" id="1.10.150.240">
    <property type="entry name" value="Putative phosphatase, domain 2"/>
    <property type="match status" value="1"/>
</dbReference>
<gene>
    <name evidence="5" type="ORF">AFIC_002624</name>
</gene>
<comment type="pathway">
    <text evidence="2">Organic acid metabolism; glycolate biosynthesis; glycolate from 2-phosphoglycolate: step 1/1.</text>
</comment>
<dbReference type="InterPro" id="IPR023214">
    <property type="entry name" value="HAD_sf"/>
</dbReference>
<evidence type="ECO:0000313" key="5">
    <source>
        <dbReference type="EMBL" id="WEF51060.1"/>
    </source>
</evidence>
<evidence type="ECO:0000256" key="4">
    <source>
        <dbReference type="ARBA" id="ARBA00013078"/>
    </source>
</evidence>
<dbReference type="EMBL" id="CP113162">
    <property type="protein sequence ID" value="WEF51060.1"/>
    <property type="molecule type" value="Genomic_DNA"/>
</dbReference>
<dbReference type="PANTHER" id="PTHR43434">
    <property type="entry name" value="PHOSPHOGLYCOLATE PHOSPHATASE"/>
    <property type="match status" value="1"/>
</dbReference>
<dbReference type="SFLD" id="SFLDG01129">
    <property type="entry name" value="C1.5:_HAD__Beta-PGM__Phosphata"/>
    <property type="match status" value="1"/>
</dbReference>
<dbReference type="InterPro" id="IPR023198">
    <property type="entry name" value="PGP-like_dom2"/>
</dbReference>
<dbReference type="InterPro" id="IPR006439">
    <property type="entry name" value="HAD-SF_hydro_IA"/>
</dbReference>
<dbReference type="NCBIfam" id="TIGR01549">
    <property type="entry name" value="HAD-SF-IA-v1"/>
    <property type="match status" value="1"/>
</dbReference>
<evidence type="ECO:0000313" key="6">
    <source>
        <dbReference type="Proteomes" id="UP001213907"/>
    </source>
</evidence>
<dbReference type="InterPro" id="IPR050155">
    <property type="entry name" value="HAD-like_hydrolase_sf"/>
</dbReference>
<evidence type="ECO:0000256" key="1">
    <source>
        <dbReference type="ARBA" id="ARBA00000830"/>
    </source>
</evidence>
<dbReference type="Proteomes" id="UP001213907">
    <property type="component" value="Chromosome"/>
</dbReference>
<comment type="similarity">
    <text evidence="3">Belongs to the HAD-like hydrolase superfamily. CbbY/CbbZ/Gph/YieH family.</text>
</comment>
<keyword evidence="5" id="KW-0378">Hydrolase</keyword>
<dbReference type="SUPFAM" id="SSF56784">
    <property type="entry name" value="HAD-like"/>
    <property type="match status" value="1"/>
</dbReference>
<dbReference type="EC" id="3.1.3.18" evidence="4"/>
<proteinExistence type="inferred from homology"/>
<dbReference type="InterPro" id="IPR036412">
    <property type="entry name" value="HAD-like_sf"/>
</dbReference>
<dbReference type="Pfam" id="PF13419">
    <property type="entry name" value="HAD_2"/>
    <property type="match status" value="1"/>
</dbReference>
<sequence length="219" mass="23384">MFDLDGTLVDSAGDIASAINELLASEGHAPFSLEDVIRFIGDGITALVQRAFMARDVVLGADELPVRVAQFKKLYESRATDLTRPYSGVPELISNLRKRGIAVGICTNKEEGLAQKIVDALGLSSQLDVVVGARPNRPAKPSPVSLLETVASLGASREEAIMVGDSAIDMRCAQYAGIPFIGVTFGYSNPPMSELSADVAIESYQDFDAACDFLRDQQA</sequence>
<dbReference type="GO" id="GO:0016787">
    <property type="term" value="F:hydrolase activity"/>
    <property type="evidence" value="ECO:0007669"/>
    <property type="project" value="UniProtKB-KW"/>
</dbReference>
<dbReference type="SFLD" id="SFLDS00003">
    <property type="entry name" value="Haloacid_Dehalogenase"/>
    <property type="match status" value="1"/>
</dbReference>
<comment type="catalytic activity">
    <reaction evidence="1">
        <text>2-phosphoglycolate + H2O = glycolate + phosphate</text>
        <dbReference type="Rhea" id="RHEA:14369"/>
        <dbReference type="ChEBI" id="CHEBI:15377"/>
        <dbReference type="ChEBI" id="CHEBI:29805"/>
        <dbReference type="ChEBI" id="CHEBI:43474"/>
        <dbReference type="ChEBI" id="CHEBI:58033"/>
        <dbReference type="EC" id="3.1.3.18"/>
    </reaction>
</comment>
<dbReference type="Gene3D" id="3.40.50.1000">
    <property type="entry name" value="HAD superfamily/HAD-like"/>
    <property type="match status" value="1"/>
</dbReference>
<protein>
    <recommendedName>
        <fullName evidence="4">phosphoglycolate phosphatase</fullName>
        <ecNumber evidence="4">3.1.3.18</ecNumber>
    </recommendedName>
</protein>
<accession>A0ABY8BQU6</accession>
<keyword evidence="6" id="KW-1185">Reference proteome</keyword>
<dbReference type="SFLD" id="SFLDG01135">
    <property type="entry name" value="C1.5.6:_HAD__Beta-PGM__Phospha"/>
    <property type="match status" value="1"/>
</dbReference>